<keyword evidence="5" id="KW-0732">Signal</keyword>
<feature type="region of interest" description="Disordered" evidence="4">
    <location>
        <begin position="52"/>
        <end position="87"/>
    </location>
</feature>
<evidence type="ECO:0000313" key="7">
    <source>
        <dbReference type="Proteomes" id="UP000694843"/>
    </source>
</evidence>
<evidence type="ECO:0000256" key="1">
    <source>
        <dbReference type="ARBA" id="ARBA00004613"/>
    </source>
</evidence>
<dbReference type="GeneID" id="108678823"/>
<accession>A0A8B7PAM5</accession>
<feature type="chain" id="PRO_5034099044" evidence="5">
    <location>
        <begin position="22"/>
        <end position="229"/>
    </location>
</feature>
<reference evidence="8" key="1">
    <citation type="submission" date="2025-08" db="UniProtKB">
        <authorList>
            <consortium name="RefSeq"/>
        </authorList>
    </citation>
    <scope>IDENTIFICATION</scope>
    <source>
        <tissue evidence="8">Whole organism</tissue>
    </source>
</reference>
<dbReference type="GO" id="GO:0005576">
    <property type="term" value="C:extracellular region"/>
    <property type="evidence" value="ECO:0007669"/>
    <property type="project" value="UniProtKB-SubCell"/>
</dbReference>
<evidence type="ECO:0000259" key="6">
    <source>
        <dbReference type="SMART" id="SM00039"/>
    </source>
</evidence>
<dbReference type="GO" id="GO:0005179">
    <property type="term" value="F:hormone activity"/>
    <property type="evidence" value="ECO:0007669"/>
    <property type="project" value="UniProtKB-KW"/>
</dbReference>
<evidence type="ECO:0000256" key="4">
    <source>
        <dbReference type="SAM" id="MobiDB-lite"/>
    </source>
</evidence>
<dbReference type="RefSeq" id="XP_018022802.1">
    <property type="nucleotide sequence ID" value="XM_018167313.1"/>
</dbReference>
<name>A0A8B7PAM5_HYAAZ</name>
<evidence type="ECO:0000256" key="5">
    <source>
        <dbReference type="SAM" id="SignalP"/>
    </source>
</evidence>
<evidence type="ECO:0000256" key="3">
    <source>
        <dbReference type="ARBA" id="ARBA00022702"/>
    </source>
</evidence>
<keyword evidence="7" id="KW-1185">Reference proteome</keyword>
<feature type="signal peptide" evidence="5">
    <location>
        <begin position="1"/>
        <end position="21"/>
    </location>
</feature>
<evidence type="ECO:0000313" key="8">
    <source>
        <dbReference type="RefSeq" id="XP_018022802.1"/>
    </source>
</evidence>
<feature type="domain" description="Corticotropin-releasing factor" evidence="6">
    <location>
        <begin position="173"/>
        <end position="216"/>
    </location>
</feature>
<feature type="compositionally biased region" description="Low complexity" evidence="4">
    <location>
        <begin position="64"/>
        <end position="76"/>
    </location>
</feature>
<dbReference type="SMART" id="SM00039">
    <property type="entry name" value="CRF"/>
    <property type="match status" value="1"/>
</dbReference>
<keyword evidence="2" id="KW-0964">Secreted</keyword>
<dbReference type="AlphaFoldDB" id="A0A8B7PAM5"/>
<dbReference type="OrthoDB" id="6353439at2759"/>
<dbReference type="Proteomes" id="UP000694843">
    <property type="component" value="Unplaced"/>
</dbReference>
<dbReference type="KEGG" id="hazt:108678823"/>
<comment type="subcellular location">
    <subcellularLocation>
        <location evidence="1">Secreted</location>
    </subcellularLocation>
</comment>
<protein>
    <submittedName>
        <fullName evidence="8">Uncharacterized protein LOC108678823</fullName>
    </submittedName>
</protein>
<gene>
    <name evidence="8" type="primary">LOC108678823</name>
</gene>
<proteinExistence type="predicted"/>
<feature type="compositionally biased region" description="Basic and acidic residues" evidence="4">
    <location>
        <begin position="77"/>
        <end position="87"/>
    </location>
</feature>
<evidence type="ECO:0000256" key="2">
    <source>
        <dbReference type="ARBA" id="ARBA00022525"/>
    </source>
</evidence>
<organism evidence="7 8">
    <name type="scientific">Hyalella azteca</name>
    <name type="common">Amphipod</name>
    <dbReference type="NCBI Taxonomy" id="294128"/>
    <lineage>
        <taxon>Eukaryota</taxon>
        <taxon>Metazoa</taxon>
        <taxon>Ecdysozoa</taxon>
        <taxon>Arthropoda</taxon>
        <taxon>Crustacea</taxon>
        <taxon>Multicrustacea</taxon>
        <taxon>Malacostraca</taxon>
        <taxon>Eumalacostraca</taxon>
        <taxon>Peracarida</taxon>
        <taxon>Amphipoda</taxon>
        <taxon>Senticaudata</taxon>
        <taxon>Talitrida</taxon>
        <taxon>Talitroidea</taxon>
        <taxon>Hyalellidae</taxon>
        <taxon>Hyalella</taxon>
    </lineage>
</organism>
<dbReference type="InterPro" id="IPR000187">
    <property type="entry name" value="CRF"/>
</dbReference>
<keyword evidence="3" id="KW-0372">Hormone</keyword>
<sequence length="229" mass="24567">MVQNWVTAVVLLLAVGEGVLSSTLPLANQEPQLRYPSPALLRQAPAWTSYNEDTGAPLADYTPSDLQRSSSGSSSDSHPEDSSDDRQEEMAFLDRYLNSKPSPLRESDYVNVLNALAASGEGSDSLQGADVALYKRAGSLSVGGAATNSLVGASAPSRSLLMGKGPGMRGQGRGLSLSIDASMQVLRQALLFKSALLRQRQQLSRARQNQEFLQTIGKRSVRSPKINIY</sequence>